<dbReference type="PRINTS" id="PR00081">
    <property type="entry name" value="GDHRDH"/>
</dbReference>
<name>A0A6N7YX77_9PSEU</name>
<evidence type="ECO:0000313" key="6">
    <source>
        <dbReference type="Proteomes" id="UP000440096"/>
    </source>
</evidence>
<organism evidence="5 6">
    <name type="scientific">Amycolatopsis pithecellobii</name>
    <dbReference type="NCBI Taxonomy" id="664692"/>
    <lineage>
        <taxon>Bacteria</taxon>
        <taxon>Bacillati</taxon>
        <taxon>Actinomycetota</taxon>
        <taxon>Actinomycetes</taxon>
        <taxon>Pseudonocardiales</taxon>
        <taxon>Pseudonocardiaceae</taxon>
        <taxon>Amycolatopsis</taxon>
    </lineage>
</organism>
<evidence type="ECO:0000313" key="5">
    <source>
        <dbReference type="EMBL" id="MTD56532.1"/>
    </source>
</evidence>
<dbReference type="PROSITE" id="PS00061">
    <property type="entry name" value="ADH_SHORT"/>
    <property type="match status" value="1"/>
</dbReference>
<evidence type="ECO:0000256" key="2">
    <source>
        <dbReference type="ARBA" id="ARBA00023002"/>
    </source>
</evidence>
<dbReference type="FunFam" id="3.40.50.720:FF:000084">
    <property type="entry name" value="Short-chain dehydrogenase reductase"/>
    <property type="match status" value="1"/>
</dbReference>
<dbReference type="InterPro" id="IPR050259">
    <property type="entry name" value="SDR"/>
</dbReference>
<dbReference type="InterPro" id="IPR020904">
    <property type="entry name" value="Sc_DH/Rdtase_CS"/>
</dbReference>
<dbReference type="SMART" id="SM00822">
    <property type="entry name" value="PKS_KR"/>
    <property type="match status" value="1"/>
</dbReference>
<evidence type="ECO:0000256" key="1">
    <source>
        <dbReference type="ARBA" id="ARBA00006484"/>
    </source>
</evidence>
<keyword evidence="6" id="KW-1185">Reference proteome</keyword>
<dbReference type="Proteomes" id="UP000440096">
    <property type="component" value="Unassembled WGS sequence"/>
</dbReference>
<dbReference type="AlphaFoldDB" id="A0A6N7YX77"/>
<sequence>MLVISDPTTAMRGPREAQRGRLAGLTTVVTGGSRGIGLGIADAFAREGAAVGVVATRAETLESASMQIAAHGQKVHTVVLDVSDRDACFAAAVSIAEALGPIDVLVNNAATYIPKRFLDYEIEDVRRTMEVNLYGALHLTQATAPGMLDRGYGRIINVASTAGKWASFNQCAYNMSKHGLVGMTRCTALEWAGSGVTVNAICPGLVDTELVDQLFRDQAALRGVSEDEIRAGIMARVPSRRLTPVEQIGHLAVYLASPESAHMTGQSLSVDDGMLFV</sequence>
<protein>
    <submittedName>
        <fullName evidence="5">SDR family oxidoreductase</fullName>
    </submittedName>
</protein>
<dbReference type="Gene3D" id="3.40.50.720">
    <property type="entry name" value="NAD(P)-binding Rossmann-like Domain"/>
    <property type="match status" value="1"/>
</dbReference>
<dbReference type="GO" id="GO:0032787">
    <property type="term" value="P:monocarboxylic acid metabolic process"/>
    <property type="evidence" value="ECO:0007669"/>
    <property type="project" value="UniProtKB-ARBA"/>
</dbReference>
<reference evidence="5 6" key="1">
    <citation type="submission" date="2019-11" db="EMBL/GenBank/DDBJ databases">
        <title>Draft genome of Amycolatopsis RM579.</title>
        <authorList>
            <person name="Duangmal K."/>
            <person name="Mingma R."/>
        </authorList>
    </citation>
    <scope>NUCLEOTIDE SEQUENCE [LARGE SCALE GENOMIC DNA]</scope>
    <source>
        <strain evidence="5 6">RM579</strain>
    </source>
</reference>
<proteinExistence type="inferred from homology"/>
<dbReference type="GO" id="GO:0016491">
    <property type="term" value="F:oxidoreductase activity"/>
    <property type="evidence" value="ECO:0007669"/>
    <property type="project" value="UniProtKB-KW"/>
</dbReference>
<dbReference type="InterPro" id="IPR036291">
    <property type="entry name" value="NAD(P)-bd_dom_sf"/>
</dbReference>
<gene>
    <name evidence="5" type="ORF">GKO32_21520</name>
</gene>
<comment type="similarity">
    <text evidence="1 3">Belongs to the short-chain dehydrogenases/reductases (SDR) family.</text>
</comment>
<keyword evidence="2" id="KW-0560">Oxidoreductase</keyword>
<dbReference type="OrthoDB" id="286404at2"/>
<feature type="domain" description="Ketoreductase" evidence="4">
    <location>
        <begin position="25"/>
        <end position="194"/>
    </location>
</feature>
<dbReference type="EMBL" id="WMBA01000035">
    <property type="protein sequence ID" value="MTD56532.1"/>
    <property type="molecule type" value="Genomic_DNA"/>
</dbReference>
<dbReference type="InterPro" id="IPR002347">
    <property type="entry name" value="SDR_fam"/>
</dbReference>
<dbReference type="SUPFAM" id="SSF51735">
    <property type="entry name" value="NAD(P)-binding Rossmann-fold domains"/>
    <property type="match status" value="1"/>
</dbReference>
<comment type="caution">
    <text evidence="5">The sequence shown here is derived from an EMBL/GenBank/DDBJ whole genome shotgun (WGS) entry which is preliminary data.</text>
</comment>
<dbReference type="PANTHER" id="PTHR42879:SF2">
    <property type="entry name" value="3-OXOACYL-[ACYL-CARRIER-PROTEIN] REDUCTASE FABG"/>
    <property type="match status" value="1"/>
</dbReference>
<evidence type="ECO:0000259" key="4">
    <source>
        <dbReference type="SMART" id="SM00822"/>
    </source>
</evidence>
<dbReference type="Pfam" id="PF00106">
    <property type="entry name" value="adh_short"/>
    <property type="match status" value="1"/>
</dbReference>
<dbReference type="RefSeq" id="WP_154758691.1">
    <property type="nucleotide sequence ID" value="NZ_WMBA01000035.1"/>
</dbReference>
<dbReference type="InterPro" id="IPR057326">
    <property type="entry name" value="KR_dom"/>
</dbReference>
<evidence type="ECO:0000256" key="3">
    <source>
        <dbReference type="RuleBase" id="RU000363"/>
    </source>
</evidence>
<dbReference type="PANTHER" id="PTHR42879">
    <property type="entry name" value="3-OXOACYL-(ACYL-CARRIER-PROTEIN) REDUCTASE"/>
    <property type="match status" value="1"/>
</dbReference>
<accession>A0A6N7YX77</accession>
<dbReference type="PRINTS" id="PR00080">
    <property type="entry name" value="SDRFAMILY"/>
</dbReference>
<dbReference type="CDD" id="cd05233">
    <property type="entry name" value="SDR_c"/>
    <property type="match status" value="1"/>
</dbReference>